<dbReference type="OrthoDB" id="8902597at2"/>
<gene>
    <name evidence="2" type="ORF">FSZ31_09265</name>
</gene>
<dbReference type="AlphaFoldDB" id="A0A5C6U8D4"/>
<feature type="chain" id="PRO_5022885156" description="DUF1579 domain-containing protein" evidence="1">
    <location>
        <begin position="23"/>
        <end position="187"/>
    </location>
</feature>
<evidence type="ECO:0000256" key="1">
    <source>
        <dbReference type="SAM" id="SignalP"/>
    </source>
</evidence>
<feature type="signal peptide" evidence="1">
    <location>
        <begin position="1"/>
        <end position="22"/>
    </location>
</feature>
<sequence>MTIVLAASMIGLLVAAPGAIQYAEPTPAQTAATQPAPKASPCTGDAYHQLDFWIGEWDVFPNGSDAQVATSRIESLYGGCAIRENWMPFGGTGGGSLNNYDSDTRSWRQAWVDSSGTRVDFSGGLSGETMVLTGLWRNLLGPGRDALVRMQYTLQPDGSVRQHGEQSTDFGLSWQPSFDFIYRRRPG</sequence>
<keyword evidence="3" id="KW-1185">Reference proteome</keyword>
<keyword evidence="1" id="KW-0732">Signal</keyword>
<dbReference type="RefSeq" id="WP_147123064.1">
    <property type="nucleotide sequence ID" value="NZ_VOPY01000002.1"/>
</dbReference>
<comment type="caution">
    <text evidence="2">The sequence shown here is derived from an EMBL/GenBank/DDBJ whole genome shotgun (WGS) entry which is preliminary data.</text>
</comment>
<proteinExistence type="predicted"/>
<dbReference type="Proteomes" id="UP000321129">
    <property type="component" value="Unassembled WGS sequence"/>
</dbReference>
<accession>A0A5C6U8D4</accession>
<name>A0A5C6U8D4_9SPHN</name>
<evidence type="ECO:0008006" key="4">
    <source>
        <dbReference type="Google" id="ProtNLM"/>
    </source>
</evidence>
<organism evidence="2 3">
    <name type="scientific">Flavisphingopyxis soli</name>
    <dbReference type="NCBI Taxonomy" id="2601267"/>
    <lineage>
        <taxon>Bacteria</taxon>
        <taxon>Pseudomonadati</taxon>
        <taxon>Pseudomonadota</taxon>
        <taxon>Alphaproteobacteria</taxon>
        <taxon>Sphingomonadales</taxon>
        <taxon>Sphingopyxidaceae</taxon>
        <taxon>Flavisphingopyxis</taxon>
    </lineage>
</organism>
<evidence type="ECO:0000313" key="3">
    <source>
        <dbReference type="Proteomes" id="UP000321129"/>
    </source>
</evidence>
<protein>
    <recommendedName>
        <fullName evidence="4">DUF1579 domain-containing protein</fullName>
    </recommendedName>
</protein>
<dbReference type="EMBL" id="VOPY01000002">
    <property type="protein sequence ID" value="TXC69109.1"/>
    <property type="molecule type" value="Genomic_DNA"/>
</dbReference>
<evidence type="ECO:0000313" key="2">
    <source>
        <dbReference type="EMBL" id="TXC69109.1"/>
    </source>
</evidence>
<reference evidence="2 3" key="1">
    <citation type="submission" date="2019-08" db="EMBL/GenBank/DDBJ databases">
        <title>Sphingorhabdus soil sp. nov., isolated from arctic soil.</title>
        <authorList>
            <person name="Liu Y."/>
        </authorList>
    </citation>
    <scope>NUCLEOTIDE SEQUENCE [LARGE SCALE GENOMIC DNA]</scope>
    <source>
        <strain evidence="2 3">D-2Q-5-6</strain>
    </source>
</reference>